<dbReference type="OrthoDB" id="1939135at2759"/>
<organism evidence="2 3">
    <name type="scientific">Cucumis melo var. makuwa</name>
    <name type="common">Oriental melon</name>
    <dbReference type="NCBI Taxonomy" id="1194695"/>
    <lineage>
        <taxon>Eukaryota</taxon>
        <taxon>Viridiplantae</taxon>
        <taxon>Streptophyta</taxon>
        <taxon>Embryophyta</taxon>
        <taxon>Tracheophyta</taxon>
        <taxon>Spermatophyta</taxon>
        <taxon>Magnoliopsida</taxon>
        <taxon>eudicotyledons</taxon>
        <taxon>Gunneridae</taxon>
        <taxon>Pentapetalae</taxon>
        <taxon>rosids</taxon>
        <taxon>fabids</taxon>
        <taxon>Cucurbitales</taxon>
        <taxon>Cucurbitaceae</taxon>
        <taxon>Benincaseae</taxon>
        <taxon>Cucumis</taxon>
    </lineage>
</organism>
<dbReference type="Pfam" id="PF24626">
    <property type="entry name" value="SH3_Tf2-1"/>
    <property type="match status" value="1"/>
</dbReference>
<dbReference type="Proteomes" id="UP000321393">
    <property type="component" value="Unassembled WGS sequence"/>
</dbReference>
<comment type="caution">
    <text evidence="2">The sequence shown here is derived from an EMBL/GenBank/DDBJ whole genome shotgun (WGS) entry which is preliminary data.</text>
</comment>
<evidence type="ECO:0000313" key="2">
    <source>
        <dbReference type="EMBL" id="KAA0043035.1"/>
    </source>
</evidence>
<accession>A0A5A7TNP1</accession>
<dbReference type="Gene3D" id="2.40.50.40">
    <property type="match status" value="1"/>
</dbReference>
<protein>
    <submittedName>
        <fullName evidence="2">Retrotransposable element Tf2</fullName>
    </submittedName>
</protein>
<feature type="domain" description="Tf2-1-like SH3-like" evidence="1">
    <location>
        <begin position="60"/>
        <end position="111"/>
    </location>
</feature>
<dbReference type="InterPro" id="IPR016197">
    <property type="entry name" value="Chromo-like_dom_sf"/>
</dbReference>
<dbReference type="InterPro" id="IPR056924">
    <property type="entry name" value="SH3_Tf2-1"/>
</dbReference>
<proteinExistence type="predicted"/>
<dbReference type="PANTHER" id="PTHR46148">
    <property type="entry name" value="CHROMO DOMAIN-CONTAINING PROTEIN"/>
    <property type="match status" value="1"/>
</dbReference>
<dbReference type="EMBL" id="SSTE01015881">
    <property type="protein sequence ID" value="KAA0043035.1"/>
    <property type="molecule type" value="Genomic_DNA"/>
</dbReference>
<sequence length="209" mass="24815">MVQTRIEERMESFEQEVAGIKKELMKMPVIESTLIELTKNMEMMRLRSEKQQQANMRNSSSLRKKRNEKLSPKFFGPYKVIEKIGPVAYKLELPVDTFIHLVFHVSQLKKMVGEHVNVYSTAQYLTETHEWKAVPQEGAHYRKDKLGKWEVLISWEGLPKHEATWEKYEEVQMLYPDFHLEDKVNLEGHSNDRLPFILQYNRKGKKKHV</sequence>
<reference evidence="2 3" key="1">
    <citation type="submission" date="2019-08" db="EMBL/GenBank/DDBJ databases">
        <title>Draft genome sequences of two oriental melons (Cucumis melo L. var makuwa).</title>
        <authorList>
            <person name="Kwon S.-Y."/>
        </authorList>
    </citation>
    <scope>NUCLEOTIDE SEQUENCE [LARGE SCALE GENOMIC DNA]</scope>
    <source>
        <strain evidence="3">cv. SW 3</strain>
        <tissue evidence="2">Leaf</tissue>
    </source>
</reference>
<gene>
    <name evidence="2" type="ORF">E6C27_scaffold75G001170</name>
</gene>
<name>A0A5A7TNP1_CUCMM</name>
<evidence type="ECO:0000259" key="1">
    <source>
        <dbReference type="Pfam" id="PF24626"/>
    </source>
</evidence>
<dbReference type="AlphaFoldDB" id="A0A5A7TNP1"/>
<dbReference type="SUPFAM" id="SSF54160">
    <property type="entry name" value="Chromo domain-like"/>
    <property type="match status" value="1"/>
</dbReference>
<evidence type="ECO:0000313" key="3">
    <source>
        <dbReference type="Proteomes" id="UP000321393"/>
    </source>
</evidence>
<dbReference type="PANTHER" id="PTHR46148:SF52">
    <property type="entry name" value="OS04G0603800 PROTEIN"/>
    <property type="match status" value="1"/>
</dbReference>